<evidence type="ECO:0000256" key="3">
    <source>
        <dbReference type="ARBA" id="ARBA00023004"/>
    </source>
</evidence>
<dbReference type="InterPro" id="IPR017900">
    <property type="entry name" value="4Fe4S_Fe_S_CS"/>
</dbReference>
<dbReference type="PROSITE" id="PS00198">
    <property type="entry name" value="4FE4S_FER_1"/>
    <property type="match status" value="1"/>
</dbReference>
<evidence type="ECO:0000256" key="1">
    <source>
        <dbReference type="ARBA" id="ARBA00022485"/>
    </source>
</evidence>
<feature type="domain" description="Cyclic nucleotide-binding" evidence="6">
    <location>
        <begin position="149"/>
        <end position="252"/>
    </location>
</feature>
<feature type="domain" description="4Fe-4S ferredoxin-type" evidence="7">
    <location>
        <begin position="347"/>
        <end position="378"/>
    </location>
</feature>
<gene>
    <name evidence="8" type="primary">ydhX</name>
    <name evidence="8" type="ORF">ENSA7_60980</name>
</gene>
<dbReference type="InterPro" id="IPR014710">
    <property type="entry name" value="RmlC-like_jellyroll"/>
</dbReference>
<dbReference type="RefSeq" id="WP_106092950.1">
    <property type="nucleotide sequence ID" value="NZ_PVNL01000118.1"/>
</dbReference>
<name>A0A2S9Y675_9BACT</name>
<feature type="domain" description="4Fe-4S ferredoxin-type" evidence="7">
    <location>
        <begin position="379"/>
        <end position="408"/>
    </location>
</feature>
<dbReference type="SUPFAM" id="SSF51206">
    <property type="entry name" value="cAMP-binding domain-like"/>
    <property type="match status" value="2"/>
</dbReference>
<evidence type="ECO:0000256" key="5">
    <source>
        <dbReference type="SAM" id="Phobius"/>
    </source>
</evidence>
<feature type="transmembrane region" description="Helical" evidence="5">
    <location>
        <begin position="770"/>
        <end position="796"/>
    </location>
</feature>
<protein>
    <submittedName>
        <fullName evidence="8">Putative ferredoxin-like protein YdhX</fullName>
    </submittedName>
</protein>
<comment type="caution">
    <text evidence="8">The sequence shown here is derived from an EMBL/GenBank/DDBJ whole genome shotgun (WGS) entry which is preliminary data.</text>
</comment>
<feature type="transmembrane region" description="Helical" evidence="5">
    <location>
        <begin position="501"/>
        <end position="522"/>
    </location>
</feature>
<proteinExistence type="predicted"/>
<dbReference type="EMBL" id="PVNL01000118">
    <property type="protein sequence ID" value="PRQ00603.1"/>
    <property type="molecule type" value="Genomic_DNA"/>
</dbReference>
<reference evidence="8 9" key="1">
    <citation type="submission" date="2018-03" db="EMBL/GenBank/DDBJ databases">
        <title>Draft Genome Sequences of the Obligatory Marine Myxobacteria Enhygromyxa salina SWB007.</title>
        <authorList>
            <person name="Poehlein A."/>
            <person name="Moghaddam J.A."/>
            <person name="Harms H."/>
            <person name="Alanjari M."/>
            <person name="Koenig G.M."/>
            <person name="Daniel R."/>
            <person name="Schaeberle T.F."/>
        </authorList>
    </citation>
    <scope>NUCLEOTIDE SEQUENCE [LARGE SCALE GENOMIC DNA]</scope>
    <source>
        <strain evidence="8 9">SWB007</strain>
    </source>
</reference>
<sequence length="798" mass="86246">MSTTWPDSLFTAPILRGLDPAGRRAVENAGRLHKYEAGQRVFAVDELGDSFFVVNRGEVELRAHTRKGLDESVHLRVARAGETFGEESTLPGGRRRSDAITKTPVELAEIPAALFQRALGRSGGDAREAPEQRLLRRRATADLLRQVSLAEALPETDFELLLDAAEHRELRRGERVYAAGDVSDGLWLITHGLVQLQTEEPDGGVVVRAYLSDGDFFGDTELLDGERRSLFAVATGESHLLLIAPKAFRSLVDRNPHVIPRLRRISASREARQAATVEASPHTTRHVFADLYRMQMARSLLTIDQDACVRCGHCAWSCEQVHGVARLVRRGDKVVTSLRVLDGGEAARELLLPNSCQHCKNPVCMIDCPTGAIGRDPQGEVFIREDLCTGCGNCAKACPWENIRMAPRTIAAGKPTRDQFAPSLIAAAERRSLSLESMFPEVATKCDLCRDYEAPACVQSCPTEAIIRLEPERDFAEVASMLNLGDTGPASRRLVIPWGGIFVGLAAAAGLSLLIAAVGLSARGQLSPATGPGLLAGVSAALAMLGLVAHALPKRLVSRWMRPKQRQASARALAEDKPAPITRSKIRPYYLAHLSLGLLLPGLVLAHTGLSVPANAAGTLAILSWMTLGLGMFGGACYALIPSRLTKLERGGALPEDLVRERELLLDRLQRELSGKSGVLKQLVAQQLLPWARAPLGSLELVASGRDLGATRSLLRERVEASLPAELRRDGGRPHAREQALAGLEPLLRTCVELRALPARRLLTALLRGWLGPHVLLTGALLVALVVHVVAVTLFAGG</sequence>
<dbReference type="OrthoDB" id="9789030at2"/>
<dbReference type="InterPro" id="IPR000595">
    <property type="entry name" value="cNMP-bd_dom"/>
</dbReference>
<feature type="domain" description="4Fe-4S ferredoxin-type" evidence="7">
    <location>
        <begin position="299"/>
        <end position="330"/>
    </location>
</feature>
<dbReference type="CDD" id="cd00038">
    <property type="entry name" value="CAP_ED"/>
    <property type="match status" value="2"/>
</dbReference>
<evidence type="ECO:0000256" key="2">
    <source>
        <dbReference type="ARBA" id="ARBA00022723"/>
    </source>
</evidence>
<dbReference type="Pfam" id="PF00027">
    <property type="entry name" value="cNMP_binding"/>
    <property type="match status" value="2"/>
</dbReference>
<dbReference type="PANTHER" id="PTHR43177">
    <property type="entry name" value="PROTEIN NRFC"/>
    <property type="match status" value="1"/>
</dbReference>
<dbReference type="InterPro" id="IPR050954">
    <property type="entry name" value="ET_IronSulfur_Cluster-Binding"/>
</dbReference>
<accession>A0A2S9Y675</accession>
<dbReference type="PROSITE" id="PS50042">
    <property type="entry name" value="CNMP_BINDING_3"/>
    <property type="match status" value="2"/>
</dbReference>
<keyword evidence="3" id="KW-0408">Iron</keyword>
<dbReference type="InterPro" id="IPR017896">
    <property type="entry name" value="4Fe4S_Fe-S-bd"/>
</dbReference>
<dbReference type="Pfam" id="PF13247">
    <property type="entry name" value="Fer4_11"/>
    <property type="match status" value="1"/>
</dbReference>
<evidence type="ECO:0000259" key="7">
    <source>
        <dbReference type="PROSITE" id="PS51379"/>
    </source>
</evidence>
<dbReference type="Gene3D" id="3.30.70.20">
    <property type="match status" value="2"/>
</dbReference>
<evidence type="ECO:0000313" key="9">
    <source>
        <dbReference type="Proteomes" id="UP000238823"/>
    </source>
</evidence>
<feature type="transmembrane region" description="Helical" evidence="5">
    <location>
        <begin position="589"/>
        <end position="610"/>
    </location>
</feature>
<keyword evidence="5" id="KW-1133">Transmembrane helix</keyword>
<dbReference type="SUPFAM" id="SSF54862">
    <property type="entry name" value="4Fe-4S ferredoxins"/>
    <property type="match status" value="1"/>
</dbReference>
<dbReference type="CDD" id="cd16367">
    <property type="entry name" value="DMSOR_beta_like"/>
    <property type="match status" value="1"/>
</dbReference>
<dbReference type="InterPro" id="IPR018490">
    <property type="entry name" value="cNMP-bd_dom_sf"/>
</dbReference>
<evidence type="ECO:0000313" key="8">
    <source>
        <dbReference type="EMBL" id="PRQ00603.1"/>
    </source>
</evidence>
<evidence type="ECO:0000256" key="4">
    <source>
        <dbReference type="ARBA" id="ARBA00023014"/>
    </source>
</evidence>
<dbReference type="Gene3D" id="2.60.120.10">
    <property type="entry name" value="Jelly Rolls"/>
    <property type="match status" value="2"/>
</dbReference>
<dbReference type="Proteomes" id="UP000238823">
    <property type="component" value="Unassembled WGS sequence"/>
</dbReference>
<keyword evidence="1" id="KW-0004">4Fe-4S</keyword>
<organism evidence="8 9">
    <name type="scientific">Enhygromyxa salina</name>
    <dbReference type="NCBI Taxonomy" id="215803"/>
    <lineage>
        <taxon>Bacteria</taxon>
        <taxon>Pseudomonadati</taxon>
        <taxon>Myxococcota</taxon>
        <taxon>Polyangia</taxon>
        <taxon>Nannocystales</taxon>
        <taxon>Nannocystaceae</taxon>
        <taxon>Enhygromyxa</taxon>
    </lineage>
</organism>
<keyword evidence="5" id="KW-0472">Membrane</keyword>
<evidence type="ECO:0000259" key="6">
    <source>
        <dbReference type="PROSITE" id="PS50042"/>
    </source>
</evidence>
<dbReference type="GO" id="GO:0046872">
    <property type="term" value="F:metal ion binding"/>
    <property type="evidence" value="ECO:0007669"/>
    <property type="project" value="UniProtKB-KW"/>
</dbReference>
<feature type="transmembrane region" description="Helical" evidence="5">
    <location>
        <begin position="622"/>
        <end position="641"/>
    </location>
</feature>
<dbReference type="AlphaFoldDB" id="A0A2S9Y675"/>
<dbReference type="GO" id="GO:0051539">
    <property type="term" value="F:4 iron, 4 sulfur cluster binding"/>
    <property type="evidence" value="ECO:0007669"/>
    <property type="project" value="UniProtKB-KW"/>
</dbReference>
<dbReference type="SMART" id="SM00100">
    <property type="entry name" value="cNMP"/>
    <property type="match status" value="2"/>
</dbReference>
<feature type="transmembrane region" description="Helical" evidence="5">
    <location>
        <begin position="534"/>
        <end position="552"/>
    </location>
</feature>
<feature type="domain" description="Cyclic nucleotide-binding" evidence="6">
    <location>
        <begin position="14"/>
        <end position="136"/>
    </location>
</feature>
<keyword evidence="4" id="KW-0411">Iron-sulfur</keyword>
<keyword evidence="2" id="KW-0479">Metal-binding</keyword>
<keyword evidence="5" id="KW-0812">Transmembrane</keyword>
<dbReference type="PROSITE" id="PS51379">
    <property type="entry name" value="4FE4S_FER_2"/>
    <property type="match status" value="3"/>
</dbReference>
<dbReference type="PANTHER" id="PTHR43177:SF3">
    <property type="entry name" value="PROTEIN NRFC HOMOLOG"/>
    <property type="match status" value="1"/>
</dbReference>